<dbReference type="InterPro" id="IPR024344">
    <property type="entry name" value="MDMPI_metal-binding"/>
</dbReference>
<dbReference type="RefSeq" id="WP_091588684.1">
    <property type="nucleotide sequence ID" value="NZ_JBHRWG010000007.1"/>
</dbReference>
<organism evidence="2 3">
    <name type="scientific">Micromonospora krabiensis</name>
    <dbReference type="NCBI Taxonomy" id="307121"/>
    <lineage>
        <taxon>Bacteria</taxon>
        <taxon>Bacillati</taxon>
        <taxon>Actinomycetota</taxon>
        <taxon>Actinomycetes</taxon>
        <taxon>Micromonosporales</taxon>
        <taxon>Micromonosporaceae</taxon>
        <taxon>Micromonospora</taxon>
    </lineage>
</organism>
<sequence length="263" mass="28153">MTTTADQTIAALRSGHDALAAFVRKLDPDDLVRPSGAAEWTVSQVLSHLGSGAEINLAALRAAQAGDPAPGGDFNPTVWARWDAMPPAEHAAGFLDANERLVEAYEALDPTARAELRVDLGFLPEPVDVATAARMRLSEFALHRWDVEVGFDPAATVAADAVPLLLDQVGAMLAWTGRPDVLGGRRAVLAVRLHDPERTYGLRLGERVELTEAPEQSDGELVAPAEAWLRLTVGRLGPRYTPEGVRVTGAVDLDELRGVFPGF</sequence>
<dbReference type="PATRIC" id="fig|307121.4.peg.926"/>
<feature type="domain" description="Mycothiol-dependent maleylpyruvate isomerase metal-binding" evidence="1">
    <location>
        <begin position="12"/>
        <end position="148"/>
    </location>
</feature>
<dbReference type="EMBL" id="LT598496">
    <property type="protein sequence ID" value="SBV25423.1"/>
    <property type="molecule type" value="Genomic_DNA"/>
</dbReference>
<dbReference type="SUPFAM" id="SSF109854">
    <property type="entry name" value="DinB/YfiT-like putative metalloenzymes"/>
    <property type="match status" value="1"/>
</dbReference>
<gene>
    <name evidence="2" type="ORF">GA0070620_0899</name>
</gene>
<evidence type="ECO:0000313" key="3">
    <source>
        <dbReference type="Proteomes" id="UP000199393"/>
    </source>
</evidence>
<dbReference type="Gene3D" id="1.20.120.450">
    <property type="entry name" value="dinb family like domain"/>
    <property type="match status" value="1"/>
</dbReference>
<dbReference type="Proteomes" id="UP000199393">
    <property type="component" value="Chromosome I"/>
</dbReference>
<dbReference type="InterPro" id="IPR017517">
    <property type="entry name" value="Maleyloyr_isom"/>
</dbReference>
<dbReference type="AlphaFoldDB" id="A0A1C3MYK7"/>
<keyword evidence="3" id="KW-1185">Reference proteome</keyword>
<dbReference type="OrthoDB" id="3213691at2"/>
<proteinExistence type="predicted"/>
<dbReference type="InterPro" id="IPR034660">
    <property type="entry name" value="DinB/YfiT-like"/>
</dbReference>
<dbReference type="Pfam" id="PF11716">
    <property type="entry name" value="MDMPI_N"/>
    <property type="match status" value="1"/>
</dbReference>
<evidence type="ECO:0000313" key="2">
    <source>
        <dbReference type="EMBL" id="SBV25423.1"/>
    </source>
</evidence>
<protein>
    <submittedName>
        <fullName evidence="2">TIGR03083 family protein</fullName>
    </submittedName>
</protein>
<accession>A0A1C3MYK7</accession>
<evidence type="ECO:0000259" key="1">
    <source>
        <dbReference type="Pfam" id="PF11716"/>
    </source>
</evidence>
<dbReference type="NCBIfam" id="TIGR03083">
    <property type="entry name" value="maleylpyruvate isomerase family mycothiol-dependent enzyme"/>
    <property type="match status" value="1"/>
</dbReference>
<name>A0A1C3MYK7_9ACTN</name>
<reference evidence="3" key="1">
    <citation type="submission" date="2016-06" db="EMBL/GenBank/DDBJ databases">
        <authorList>
            <person name="Varghese N."/>
            <person name="Submissions Spin"/>
        </authorList>
    </citation>
    <scope>NUCLEOTIDE SEQUENCE [LARGE SCALE GENOMIC DNA]</scope>
    <source>
        <strain evidence="3">DSM 45344</strain>
    </source>
</reference>
<dbReference type="GO" id="GO:0046872">
    <property type="term" value="F:metal ion binding"/>
    <property type="evidence" value="ECO:0007669"/>
    <property type="project" value="InterPro"/>
</dbReference>